<keyword evidence="7 14" id="KW-0418">Kinase</keyword>
<organism evidence="14 15">
    <name type="scientific">Methyloversatilis universalis (strain ATCC BAA-1314 / DSM 25237 / JCM 13912 / CCUG 52030 / FAM5)</name>
    <dbReference type="NCBI Taxonomy" id="1000565"/>
    <lineage>
        <taxon>Bacteria</taxon>
        <taxon>Pseudomonadati</taxon>
        <taxon>Pseudomonadota</taxon>
        <taxon>Betaproteobacteria</taxon>
        <taxon>Nitrosomonadales</taxon>
        <taxon>Sterolibacteriaceae</taxon>
        <taxon>Methyloversatilis</taxon>
    </lineage>
</organism>
<dbReference type="AlphaFoldDB" id="F5R8C9"/>
<dbReference type="GO" id="GO:0046654">
    <property type="term" value="P:tetrahydrofolate biosynthetic process"/>
    <property type="evidence" value="ECO:0007669"/>
    <property type="project" value="UniProtKB-UniPathway"/>
</dbReference>
<dbReference type="PANTHER" id="PTHR43071:SF1">
    <property type="entry name" value="2-AMINO-4-HYDROXY-6-HYDROXYMETHYLDIHYDROPTERIDINE PYROPHOSPHOKINASE"/>
    <property type="match status" value="1"/>
</dbReference>
<dbReference type="Proteomes" id="UP000005019">
    <property type="component" value="Unassembled WGS sequence"/>
</dbReference>
<evidence type="ECO:0000256" key="3">
    <source>
        <dbReference type="ARBA" id="ARBA00013253"/>
    </source>
</evidence>
<dbReference type="GO" id="GO:0005524">
    <property type="term" value="F:ATP binding"/>
    <property type="evidence" value="ECO:0007669"/>
    <property type="project" value="UniProtKB-KW"/>
</dbReference>
<evidence type="ECO:0000313" key="15">
    <source>
        <dbReference type="Proteomes" id="UP000005019"/>
    </source>
</evidence>
<dbReference type="EMBL" id="AFHG01000029">
    <property type="protein sequence ID" value="EGK73232.1"/>
    <property type="molecule type" value="Genomic_DNA"/>
</dbReference>
<comment type="similarity">
    <text evidence="2">Belongs to the HPPK family.</text>
</comment>
<feature type="domain" description="7,8-dihydro-6-hydroxymethylpterin-pyrophosphokinase" evidence="13">
    <location>
        <begin position="16"/>
        <end position="143"/>
    </location>
</feature>
<proteinExistence type="inferred from homology"/>
<keyword evidence="8" id="KW-0067">ATP-binding</keyword>
<dbReference type="SUPFAM" id="SSF55083">
    <property type="entry name" value="6-hydroxymethyl-7,8-dihydropterin pyrophosphokinase, HPPK"/>
    <property type="match status" value="1"/>
</dbReference>
<sequence length="170" mass="18706">MSSVPSPNASWHIAHIGLGANLDDPEQQVRAALDELAVTPGVTLERRSSLYRTAPIGYDNQPDFINAVARVRTTLAPQALLDALLDIERRHGRVREFLNAPRTLDLDVLLYEDRQISTDTLNVPHPRAHLRAFVLLPLLEVSPDVVIPGIGAASDFLAQVQDQAISRIPQ</sequence>
<evidence type="ECO:0000256" key="10">
    <source>
        <dbReference type="ARBA" id="ARBA00029409"/>
    </source>
</evidence>
<evidence type="ECO:0000256" key="8">
    <source>
        <dbReference type="ARBA" id="ARBA00022840"/>
    </source>
</evidence>
<dbReference type="GO" id="GO:0016301">
    <property type="term" value="F:kinase activity"/>
    <property type="evidence" value="ECO:0007669"/>
    <property type="project" value="UniProtKB-KW"/>
</dbReference>
<comment type="pathway">
    <text evidence="1">Cofactor biosynthesis; tetrahydrofolate biosynthesis; 2-amino-4-hydroxy-6-hydroxymethyl-7,8-dihydropteridine diphosphate from 7,8-dihydroneopterin triphosphate: step 4/4.</text>
</comment>
<dbReference type="STRING" id="1000565.METUNv1_00405"/>
<gene>
    <name evidence="14" type="ORF">METUNv1_00405</name>
</gene>
<keyword evidence="9" id="KW-0289">Folate biosynthesis</keyword>
<evidence type="ECO:0000313" key="14">
    <source>
        <dbReference type="EMBL" id="EGK73232.1"/>
    </source>
</evidence>
<dbReference type="Pfam" id="PF01288">
    <property type="entry name" value="HPPK"/>
    <property type="match status" value="1"/>
</dbReference>
<dbReference type="GO" id="GO:0003848">
    <property type="term" value="F:2-amino-4-hydroxy-6-hydroxymethyldihydropteridine diphosphokinase activity"/>
    <property type="evidence" value="ECO:0007669"/>
    <property type="project" value="UniProtKB-EC"/>
</dbReference>
<dbReference type="Gene3D" id="3.30.70.560">
    <property type="entry name" value="7,8-Dihydro-6-hydroxymethylpterin-pyrophosphokinase HPPK"/>
    <property type="match status" value="1"/>
</dbReference>
<name>F5R8C9_METUF</name>
<comment type="function">
    <text evidence="10">Catalyzes the transfer of pyrophosphate from adenosine triphosphate (ATP) to 6-hydroxymethyl-7,8-dihydropterin, an enzymatic step in folate biosynthesis pathway.</text>
</comment>
<dbReference type="PANTHER" id="PTHR43071">
    <property type="entry name" value="2-AMINO-4-HYDROXY-6-HYDROXYMETHYLDIHYDROPTERIDINE PYROPHOSPHOKINASE"/>
    <property type="match status" value="1"/>
</dbReference>
<keyword evidence="5" id="KW-0808">Transferase</keyword>
<evidence type="ECO:0000256" key="1">
    <source>
        <dbReference type="ARBA" id="ARBA00005051"/>
    </source>
</evidence>
<dbReference type="InterPro" id="IPR035907">
    <property type="entry name" value="Hppk_sf"/>
</dbReference>
<dbReference type="OrthoDB" id="9808041at2"/>
<dbReference type="GO" id="GO:0046656">
    <property type="term" value="P:folic acid biosynthetic process"/>
    <property type="evidence" value="ECO:0007669"/>
    <property type="project" value="UniProtKB-KW"/>
</dbReference>
<evidence type="ECO:0000256" key="5">
    <source>
        <dbReference type="ARBA" id="ARBA00022679"/>
    </source>
</evidence>
<reference evidence="14 15" key="1">
    <citation type="journal article" date="2011" name="J. Bacteriol.">
        <title>Genome sequence of Methyloversatilis universalis FAM5T, a methylotrophic representative of the order Rhodocyclales.</title>
        <authorList>
            <person name="Kittichotirat W."/>
            <person name="Good N.M."/>
            <person name="Hall R."/>
            <person name="Bringel F."/>
            <person name="Lajus A."/>
            <person name="Medigue C."/>
            <person name="Smalley N.E."/>
            <person name="Beck D."/>
            <person name="Bumgarner R."/>
            <person name="Vuilleumier S."/>
            <person name="Kalyuzhnaya M.G."/>
        </authorList>
    </citation>
    <scope>NUCLEOTIDE SEQUENCE [LARGE SCALE GENOMIC DNA]</scope>
    <source>
        <strain evidence="15">ATCC BAA-1314 / JCM 13912 / FAM5</strain>
    </source>
</reference>
<evidence type="ECO:0000256" key="2">
    <source>
        <dbReference type="ARBA" id="ARBA00005810"/>
    </source>
</evidence>
<evidence type="ECO:0000256" key="6">
    <source>
        <dbReference type="ARBA" id="ARBA00022741"/>
    </source>
</evidence>
<dbReference type="UniPathway" id="UPA00077">
    <property type="reaction ID" value="UER00155"/>
</dbReference>
<dbReference type="EC" id="2.7.6.3" evidence="3"/>
<evidence type="ECO:0000256" key="7">
    <source>
        <dbReference type="ARBA" id="ARBA00022777"/>
    </source>
</evidence>
<dbReference type="InterPro" id="IPR000550">
    <property type="entry name" value="Hppk"/>
</dbReference>
<keyword evidence="6" id="KW-0547">Nucleotide-binding</keyword>
<evidence type="ECO:0000256" key="9">
    <source>
        <dbReference type="ARBA" id="ARBA00022909"/>
    </source>
</evidence>
<protein>
    <recommendedName>
        <fullName evidence="4">2-amino-4-hydroxy-6-hydroxymethyldihydropteridine pyrophosphokinase</fullName>
        <ecNumber evidence="3">2.7.6.3</ecNumber>
    </recommendedName>
    <alternativeName>
        <fullName evidence="11">6-hydroxymethyl-7,8-dihydropterin pyrophosphokinase</fullName>
    </alternativeName>
    <alternativeName>
        <fullName evidence="12">7,8-dihydro-6-hydroxymethylpterin-pyrophosphokinase</fullName>
    </alternativeName>
</protein>
<evidence type="ECO:0000259" key="13">
    <source>
        <dbReference type="Pfam" id="PF01288"/>
    </source>
</evidence>
<keyword evidence="15" id="KW-1185">Reference proteome</keyword>
<evidence type="ECO:0000256" key="4">
    <source>
        <dbReference type="ARBA" id="ARBA00016218"/>
    </source>
</evidence>
<accession>F5R8C9</accession>
<dbReference type="CDD" id="cd00483">
    <property type="entry name" value="HPPK"/>
    <property type="match status" value="1"/>
</dbReference>
<evidence type="ECO:0000256" key="11">
    <source>
        <dbReference type="ARBA" id="ARBA00029766"/>
    </source>
</evidence>
<comment type="caution">
    <text evidence="14">The sequence shown here is derived from an EMBL/GenBank/DDBJ whole genome shotgun (WGS) entry which is preliminary data.</text>
</comment>
<dbReference type="NCBIfam" id="TIGR01498">
    <property type="entry name" value="folK"/>
    <property type="match status" value="1"/>
</dbReference>
<dbReference type="RefSeq" id="WP_008058315.1">
    <property type="nucleotide sequence ID" value="NZ_AFHG01000029.1"/>
</dbReference>
<dbReference type="eggNOG" id="COG0801">
    <property type="taxonomic scope" value="Bacteria"/>
</dbReference>
<evidence type="ECO:0000256" key="12">
    <source>
        <dbReference type="ARBA" id="ARBA00033413"/>
    </source>
</evidence>